<evidence type="ECO:0000256" key="6">
    <source>
        <dbReference type="SAM" id="MobiDB-lite"/>
    </source>
</evidence>
<dbReference type="GO" id="GO:0001732">
    <property type="term" value="P:formation of cytoplasmic translation initiation complex"/>
    <property type="evidence" value="ECO:0007669"/>
    <property type="project" value="UniProtKB-UniRule"/>
</dbReference>
<keyword evidence="4 5" id="KW-0648">Protein biosynthesis</keyword>
<dbReference type="Pfam" id="PF05091">
    <property type="entry name" value="eIF-3_zeta"/>
    <property type="match status" value="1"/>
</dbReference>
<reference evidence="7" key="3">
    <citation type="submission" date="2020-12" db="UniProtKB">
        <authorList>
            <consortium name="EnsemblPlants"/>
        </authorList>
    </citation>
    <scope>IDENTIFICATION</scope>
</reference>
<accession>A0A7I4APD6</accession>
<dbReference type="AlphaFoldDB" id="A0A7I4APD6"/>
<dbReference type="PANTHER" id="PTHR12399:SF3">
    <property type="entry name" value="EUKARYOTIC TRANSLATION INITIATION FACTOR 3 SUBUNIT D"/>
    <property type="match status" value="1"/>
</dbReference>
<dbReference type="PANTHER" id="PTHR12399">
    <property type="entry name" value="EUKARYOTIC TRANSLATION INITIATION FACTOR 3 SUBUNIT 7"/>
    <property type="match status" value="1"/>
</dbReference>
<dbReference type="HAMAP" id="MF_03003">
    <property type="entry name" value="eIF3d"/>
    <property type="match status" value="1"/>
</dbReference>
<evidence type="ECO:0000256" key="2">
    <source>
        <dbReference type="ARBA" id="ARBA00022540"/>
    </source>
</evidence>
<feature type="region of interest" description="RNA gate" evidence="5">
    <location>
        <begin position="275"/>
        <end position="289"/>
    </location>
</feature>
<feature type="compositionally biased region" description="Low complexity" evidence="6">
    <location>
        <begin position="527"/>
        <end position="540"/>
    </location>
</feature>
<keyword evidence="1 5" id="KW-0963">Cytoplasm</keyword>
<comment type="domain">
    <text evidence="5">The RNA gate region regulates mRNA cap recognition to prevent promiscuous mRNA-binding before assembly of eif3d into the full eukaryotic translation initiation factor 3 (eIF-3) complex.</text>
</comment>
<dbReference type="GeneID" id="112290425"/>
<evidence type="ECO:0000256" key="1">
    <source>
        <dbReference type="ARBA" id="ARBA00022490"/>
    </source>
</evidence>
<dbReference type="RefSeq" id="XP_024392395.1">
    <property type="nucleotide sequence ID" value="XM_024536627.2"/>
</dbReference>
<dbReference type="EnsemblPlants" id="Pp3c13_8400V3.5">
    <property type="protein sequence ID" value="Pp3c13_8400V3.5"/>
    <property type="gene ID" value="Pp3c13_8400"/>
</dbReference>
<dbReference type="Gramene" id="Pp3c13_8400V3.5">
    <property type="protein sequence ID" value="Pp3c13_8400V3.5"/>
    <property type="gene ID" value="Pp3c13_8400"/>
</dbReference>
<comment type="similarity">
    <text evidence="5">Belongs to the eIF-3 subunit D family.</text>
</comment>
<feature type="region of interest" description="Disordered" evidence="6">
    <location>
        <begin position="82"/>
        <end position="130"/>
    </location>
</feature>
<dbReference type="OrthoDB" id="16538at2759"/>
<reference evidence="7 8" key="1">
    <citation type="journal article" date="2008" name="Science">
        <title>The Physcomitrella genome reveals evolutionary insights into the conquest of land by plants.</title>
        <authorList>
            <person name="Rensing S."/>
            <person name="Lang D."/>
            <person name="Zimmer A."/>
            <person name="Terry A."/>
            <person name="Salamov A."/>
            <person name="Shapiro H."/>
            <person name="Nishiyama T."/>
            <person name="Perroud P.-F."/>
            <person name="Lindquist E."/>
            <person name="Kamisugi Y."/>
            <person name="Tanahashi T."/>
            <person name="Sakakibara K."/>
            <person name="Fujita T."/>
            <person name="Oishi K."/>
            <person name="Shin-I T."/>
            <person name="Kuroki Y."/>
            <person name="Toyoda A."/>
            <person name="Suzuki Y."/>
            <person name="Hashimoto A."/>
            <person name="Yamaguchi K."/>
            <person name="Sugano A."/>
            <person name="Kohara Y."/>
            <person name="Fujiyama A."/>
            <person name="Anterola A."/>
            <person name="Aoki S."/>
            <person name="Ashton N."/>
            <person name="Barbazuk W.B."/>
            <person name="Barker E."/>
            <person name="Bennetzen J."/>
            <person name="Bezanilla M."/>
            <person name="Blankenship R."/>
            <person name="Cho S.H."/>
            <person name="Dutcher S."/>
            <person name="Estelle M."/>
            <person name="Fawcett J.A."/>
            <person name="Gundlach H."/>
            <person name="Hanada K."/>
            <person name="Heyl A."/>
            <person name="Hicks K.A."/>
            <person name="Hugh J."/>
            <person name="Lohr M."/>
            <person name="Mayer K."/>
            <person name="Melkozernov A."/>
            <person name="Murata T."/>
            <person name="Nelson D."/>
            <person name="Pils B."/>
            <person name="Prigge M."/>
            <person name="Reiss B."/>
            <person name="Renner T."/>
            <person name="Rombauts S."/>
            <person name="Rushton P."/>
            <person name="Sanderfoot A."/>
            <person name="Schween G."/>
            <person name="Shiu S.-H."/>
            <person name="Stueber K."/>
            <person name="Theodoulou F.L."/>
            <person name="Tu H."/>
            <person name="Van de Peer Y."/>
            <person name="Verrier P.J."/>
            <person name="Waters E."/>
            <person name="Wood A."/>
            <person name="Yang L."/>
            <person name="Cove D."/>
            <person name="Cuming A."/>
            <person name="Hasebe M."/>
            <person name="Lucas S."/>
            <person name="Mishler D.B."/>
            <person name="Reski R."/>
            <person name="Grigoriev I."/>
            <person name="Quatrano R.S."/>
            <person name="Boore J.L."/>
        </authorList>
    </citation>
    <scope>NUCLEOTIDE SEQUENCE [LARGE SCALE GENOMIC DNA]</scope>
    <source>
        <strain evidence="7 8">cv. Gransden 2004</strain>
    </source>
</reference>
<dbReference type="RefSeq" id="XP_024392396.1">
    <property type="nucleotide sequence ID" value="XM_024536628.2"/>
</dbReference>
<keyword evidence="2 5" id="KW-0396">Initiation factor</keyword>
<comment type="subcellular location">
    <subcellularLocation>
        <location evidence="5">Cytoplasm</location>
    </subcellularLocation>
</comment>
<dbReference type="FunCoup" id="A0A7I4APD6">
    <property type="interactions" value="5183"/>
</dbReference>
<dbReference type="EMBL" id="ABEU02000013">
    <property type="status" value="NOT_ANNOTATED_CDS"/>
    <property type="molecule type" value="Genomic_DNA"/>
</dbReference>
<feature type="compositionally biased region" description="Acidic residues" evidence="6">
    <location>
        <begin position="515"/>
        <end position="526"/>
    </location>
</feature>
<feature type="region of interest" description="Disordered" evidence="6">
    <location>
        <begin position="46"/>
        <end position="67"/>
    </location>
</feature>
<dbReference type="EnsemblPlants" id="Pp3c13_8400V3.4">
    <property type="protein sequence ID" value="Pp3c13_8400V3.4"/>
    <property type="gene ID" value="Pp3c13_8400"/>
</dbReference>
<dbReference type="GO" id="GO:0003743">
    <property type="term" value="F:translation initiation factor activity"/>
    <property type="evidence" value="ECO:0000318"/>
    <property type="project" value="GO_Central"/>
</dbReference>
<dbReference type="RefSeq" id="XP_024392394.1">
    <property type="nucleotide sequence ID" value="XM_024536626.2"/>
</dbReference>
<feature type="region of interest" description="Disordered" evidence="6">
    <location>
        <begin position="1"/>
        <end position="31"/>
    </location>
</feature>
<dbReference type="InterPro" id="IPR007783">
    <property type="entry name" value="eIF3d"/>
</dbReference>
<sequence>MSPQQPQLRVPEVAENTDGWGPPDENATLPSQLQNVPYAPFIKSTHLGRASDWTRNPPSRYGQNRGGDGVFDYFFDEQDEESFRLVDGKPPARPKFGPRWRFQQKPQLPQRKDEEDARRKEAEKERLRRDKFYNQNRNLQRRETATFKSSVDIQPDWTMLEQIPFSTFAKLNYFVGEAEDLALCGALEYYDKTYDRVTPKSERRLERFKNRNFFKVTTTDDPVIRRLASEDMATVFATDSILSTLMCSPRSVYSWDIVVQRVGNKLFFDKRDGSQLDLLTVSETAQESLPEGKDDINSAQNLSMEATVINQNFSQQILIKDGNKFSFQDPNPFASEGEEVASVAYRYRRWKLDENISLVARCEVQSLMEVKGQRTLMTLNALNEFDSKFTGVDWRQKLETQKGAVLATELKNNNNKVAKWTAQALLASAEVMKIGYVSRLHPRDPYNHVILGVQGYKPKEFAGQINLNLNNMWGIVKSVIDICMKLEEGKYVLVKDPIKPQVRLYEVPADSFENDYLEEPIPEEEQMQPVPVEEPIVQPVTEDKEAEVDADVLR</sequence>
<dbReference type="GO" id="GO:0098808">
    <property type="term" value="F:mRNA cap binding"/>
    <property type="evidence" value="ECO:0007669"/>
    <property type="project" value="UniProtKB-UniRule"/>
</dbReference>
<keyword evidence="8" id="KW-1185">Reference proteome</keyword>
<dbReference type="Gramene" id="Pp3c13_8400V3.4">
    <property type="protein sequence ID" value="Pp3c13_8400V3.4"/>
    <property type="gene ID" value="Pp3c13_8400"/>
</dbReference>
<feature type="compositionally biased region" description="Basic and acidic residues" evidence="6">
    <location>
        <begin position="110"/>
        <end position="130"/>
    </location>
</feature>
<feature type="compositionally biased region" description="Acidic residues" evidence="6">
    <location>
        <begin position="544"/>
        <end position="554"/>
    </location>
</feature>
<reference evidence="7 8" key="2">
    <citation type="journal article" date="2018" name="Plant J.">
        <title>The Physcomitrella patens chromosome-scale assembly reveals moss genome structure and evolution.</title>
        <authorList>
            <person name="Lang D."/>
            <person name="Ullrich K.K."/>
            <person name="Murat F."/>
            <person name="Fuchs J."/>
            <person name="Jenkins J."/>
            <person name="Haas F.B."/>
            <person name="Piednoel M."/>
            <person name="Gundlach H."/>
            <person name="Van Bel M."/>
            <person name="Meyberg R."/>
            <person name="Vives C."/>
            <person name="Morata J."/>
            <person name="Symeonidi A."/>
            <person name="Hiss M."/>
            <person name="Muchero W."/>
            <person name="Kamisugi Y."/>
            <person name="Saleh O."/>
            <person name="Blanc G."/>
            <person name="Decker E.L."/>
            <person name="van Gessel N."/>
            <person name="Grimwood J."/>
            <person name="Hayes R.D."/>
            <person name="Graham S.W."/>
            <person name="Gunter L.E."/>
            <person name="McDaniel S.F."/>
            <person name="Hoernstein S.N.W."/>
            <person name="Larsson A."/>
            <person name="Li F.W."/>
            <person name="Perroud P.F."/>
            <person name="Phillips J."/>
            <person name="Ranjan P."/>
            <person name="Rokshar D.S."/>
            <person name="Rothfels C.J."/>
            <person name="Schneider L."/>
            <person name="Shu S."/>
            <person name="Stevenson D.W."/>
            <person name="Thummler F."/>
            <person name="Tillich M."/>
            <person name="Villarreal Aguilar J.C."/>
            <person name="Widiez T."/>
            <person name="Wong G.K."/>
            <person name="Wymore A."/>
            <person name="Zhang Y."/>
            <person name="Zimmer A.D."/>
            <person name="Quatrano R.S."/>
            <person name="Mayer K.F.X."/>
            <person name="Goodstein D."/>
            <person name="Casacuberta J.M."/>
            <person name="Vandepoele K."/>
            <person name="Reski R."/>
            <person name="Cuming A.C."/>
            <person name="Tuskan G.A."/>
            <person name="Maumus F."/>
            <person name="Salse J."/>
            <person name="Schmutz J."/>
            <person name="Rensing S.A."/>
        </authorList>
    </citation>
    <scope>NUCLEOTIDE SEQUENCE [LARGE SCALE GENOMIC DNA]</scope>
    <source>
        <strain evidence="7 8">cv. Gransden 2004</strain>
    </source>
</reference>
<evidence type="ECO:0000256" key="4">
    <source>
        <dbReference type="ARBA" id="ARBA00022917"/>
    </source>
</evidence>
<organism evidence="7 8">
    <name type="scientific">Physcomitrium patens</name>
    <name type="common">Spreading-leaved earth moss</name>
    <name type="synonym">Physcomitrella patens</name>
    <dbReference type="NCBI Taxonomy" id="3218"/>
    <lineage>
        <taxon>Eukaryota</taxon>
        <taxon>Viridiplantae</taxon>
        <taxon>Streptophyta</taxon>
        <taxon>Embryophyta</taxon>
        <taxon>Bryophyta</taxon>
        <taxon>Bryophytina</taxon>
        <taxon>Bryopsida</taxon>
        <taxon>Funariidae</taxon>
        <taxon>Funariales</taxon>
        <taxon>Funariaceae</taxon>
        <taxon>Physcomitrium</taxon>
    </lineage>
</organism>
<comment type="subunit">
    <text evidence="5">Component of the eukaryotic translation initiation factor 3 (eIF-3) complex.</text>
</comment>
<evidence type="ECO:0000313" key="7">
    <source>
        <dbReference type="EnsemblPlants" id="Pp3c13_8400V3.5"/>
    </source>
</evidence>
<dbReference type="Proteomes" id="UP000006727">
    <property type="component" value="Chromosome 13"/>
</dbReference>
<dbReference type="GO" id="GO:0006413">
    <property type="term" value="P:translational initiation"/>
    <property type="evidence" value="ECO:0000318"/>
    <property type="project" value="GO_Central"/>
</dbReference>
<dbReference type="GO" id="GO:0033290">
    <property type="term" value="C:eukaryotic 48S preinitiation complex"/>
    <property type="evidence" value="ECO:0007669"/>
    <property type="project" value="UniProtKB-UniRule"/>
</dbReference>
<feature type="region of interest" description="Disordered" evidence="6">
    <location>
        <begin position="515"/>
        <end position="554"/>
    </location>
</feature>
<evidence type="ECO:0000313" key="8">
    <source>
        <dbReference type="Proteomes" id="UP000006727"/>
    </source>
</evidence>
<dbReference type="GO" id="GO:0002191">
    <property type="term" value="P:cap-dependent translational initiation"/>
    <property type="evidence" value="ECO:0007669"/>
    <property type="project" value="UniProtKB-UniRule"/>
</dbReference>
<dbReference type="EnsemblPlants" id="Pp3c13_8400V3.6">
    <property type="protein sequence ID" value="Pp3c13_8400V3.6"/>
    <property type="gene ID" value="Pp3c13_8400"/>
</dbReference>
<name>A0A7I4APD6_PHYPA</name>
<dbReference type="KEGG" id="ppp:112290425"/>
<comment type="function">
    <text evidence="5">mRNA cap-binding component of the eukaryotic translation initiation factor 3 (eIF-3) complex, which is involved in protein synthesis of a specialized repertoire of mRNAs and, together with other initiation factors, stimulates binding of mRNA and methionyl-tRNAi to the 40S ribosome. The eIF-3 complex specifically targets and initiates translation of a subset of mRNAs involved in cell proliferation. In the eIF-3 complex, eif3d specifically recognizes and binds the 7-methylguanosine cap of a subset of mRNAs.</text>
</comment>
<evidence type="ECO:0000256" key="5">
    <source>
        <dbReference type="HAMAP-Rule" id="MF_03003"/>
    </source>
</evidence>
<gene>
    <name evidence="7" type="primary">LOC112290425</name>
</gene>
<dbReference type="GO" id="GO:0005852">
    <property type="term" value="C:eukaryotic translation initiation factor 3 complex"/>
    <property type="evidence" value="ECO:0000318"/>
    <property type="project" value="GO_Central"/>
</dbReference>
<keyword evidence="3" id="KW-0694">RNA-binding</keyword>
<protein>
    <recommendedName>
        <fullName evidence="5">Eukaryotic translation initiation factor 3 subunit D</fullName>
        <shortName evidence="5">eIF3d</shortName>
    </recommendedName>
    <alternativeName>
        <fullName evidence="5">Eukaryotic translation initiation factor 3 subunit 7</fullName>
    </alternativeName>
    <alternativeName>
        <fullName evidence="5">eIF-3-zeta</fullName>
    </alternativeName>
</protein>
<evidence type="ECO:0000256" key="3">
    <source>
        <dbReference type="ARBA" id="ARBA00022884"/>
    </source>
</evidence>
<proteinExistence type="inferred from homology"/>
<dbReference type="GO" id="GO:0016282">
    <property type="term" value="C:eukaryotic 43S preinitiation complex"/>
    <property type="evidence" value="ECO:0007669"/>
    <property type="project" value="UniProtKB-UniRule"/>
</dbReference>
<dbReference type="PIRSF" id="PIRSF016281">
    <property type="entry name" value="EIF-3_zeta"/>
    <property type="match status" value="1"/>
</dbReference>
<dbReference type="Gramene" id="Pp3c13_8400V3.6">
    <property type="protein sequence ID" value="Pp3c13_8400V3.6"/>
    <property type="gene ID" value="Pp3c13_8400"/>
</dbReference>